<dbReference type="HOGENOM" id="CLU_1262785_0_0_1"/>
<dbReference type="InParanoid" id="T1EUM8"/>
<dbReference type="EMBL" id="KB097571">
    <property type="protein sequence ID" value="ESN94156.1"/>
    <property type="molecule type" value="Genomic_DNA"/>
</dbReference>
<name>T1EUM8_HELRO</name>
<gene>
    <name evidence="2" type="primary">20200278</name>
    <name evidence="1" type="ORF">HELRODRAFT_163938</name>
</gene>
<keyword evidence="3" id="KW-1185">Reference proteome</keyword>
<organism evidence="2 3">
    <name type="scientific">Helobdella robusta</name>
    <name type="common">Californian leech</name>
    <dbReference type="NCBI Taxonomy" id="6412"/>
    <lineage>
        <taxon>Eukaryota</taxon>
        <taxon>Metazoa</taxon>
        <taxon>Spiralia</taxon>
        <taxon>Lophotrochozoa</taxon>
        <taxon>Annelida</taxon>
        <taxon>Clitellata</taxon>
        <taxon>Hirudinea</taxon>
        <taxon>Rhynchobdellida</taxon>
        <taxon>Glossiphoniidae</taxon>
        <taxon>Helobdella</taxon>
    </lineage>
</organism>
<protein>
    <submittedName>
        <fullName evidence="1 2">Uncharacterized protein</fullName>
    </submittedName>
</protein>
<evidence type="ECO:0000313" key="3">
    <source>
        <dbReference type="Proteomes" id="UP000015101"/>
    </source>
</evidence>
<accession>T1EUM8</accession>
<reference evidence="2" key="3">
    <citation type="submission" date="2015-06" db="UniProtKB">
        <authorList>
            <consortium name="EnsemblMetazoa"/>
        </authorList>
    </citation>
    <scope>IDENTIFICATION</scope>
</reference>
<reference evidence="3" key="1">
    <citation type="submission" date="2012-12" db="EMBL/GenBank/DDBJ databases">
        <authorList>
            <person name="Hellsten U."/>
            <person name="Grimwood J."/>
            <person name="Chapman J.A."/>
            <person name="Shapiro H."/>
            <person name="Aerts A."/>
            <person name="Otillar R.P."/>
            <person name="Terry A.Y."/>
            <person name="Boore J.L."/>
            <person name="Simakov O."/>
            <person name="Marletaz F."/>
            <person name="Cho S.-J."/>
            <person name="Edsinger-Gonzales E."/>
            <person name="Havlak P."/>
            <person name="Kuo D.-H."/>
            <person name="Larsson T."/>
            <person name="Lv J."/>
            <person name="Arendt D."/>
            <person name="Savage R."/>
            <person name="Osoegawa K."/>
            <person name="de Jong P."/>
            <person name="Lindberg D.R."/>
            <person name="Seaver E.C."/>
            <person name="Weisblat D.A."/>
            <person name="Putnam N.H."/>
            <person name="Grigoriev I.V."/>
            <person name="Rokhsar D.S."/>
        </authorList>
    </citation>
    <scope>NUCLEOTIDE SEQUENCE</scope>
</reference>
<dbReference type="KEGG" id="hro:HELRODRAFT_163938"/>
<proteinExistence type="predicted"/>
<dbReference type="EnsemblMetazoa" id="HelroT163938">
    <property type="protein sequence ID" value="HelroP163938"/>
    <property type="gene ID" value="HelroG163938"/>
</dbReference>
<sequence>MSSVYVQRFQKIQRAELKINDEESAKQTRIWLRNAAETYFYLKMCILLCSRDDHVCMKLGVVVNSPSLLKQDHYSGWYAFHTVTSCHLEGFWQAWILLELQDLPHRQLFRELDALDQAVVRPVLKNNCYFAHAENIFLAAAVERTIKDVSAARCKVYGRKSRHGMVLQISSALDIILKSSPEMNFVLENPEMCVGLAAATYCDHTEFSDNKKLSSLKNS</sequence>
<reference evidence="1 3" key="2">
    <citation type="journal article" date="2013" name="Nature">
        <title>Insights into bilaterian evolution from three spiralian genomes.</title>
        <authorList>
            <person name="Simakov O."/>
            <person name="Marletaz F."/>
            <person name="Cho S.J."/>
            <person name="Edsinger-Gonzales E."/>
            <person name="Havlak P."/>
            <person name="Hellsten U."/>
            <person name="Kuo D.H."/>
            <person name="Larsson T."/>
            <person name="Lv J."/>
            <person name="Arendt D."/>
            <person name="Savage R."/>
            <person name="Osoegawa K."/>
            <person name="de Jong P."/>
            <person name="Grimwood J."/>
            <person name="Chapman J.A."/>
            <person name="Shapiro H."/>
            <person name="Aerts A."/>
            <person name="Otillar R.P."/>
            <person name="Terry A.Y."/>
            <person name="Boore J.L."/>
            <person name="Grigoriev I.V."/>
            <person name="Lindberg D.R."/>
            <person name="Seaver E.C."/>
            <person name="Weisblat D.A."/>
            <person name="Putnam N.H."/>
            <person name="Rokhsar D.S."/>
        </authorList>
    </citation>
    <scope>NUCLEOTIDE SEQUENCE</scope>
</reference>
<evidence type="ECO:0000313" key="1">
    <source>
        <dbReference type="EMBL" id="ESN94156.1"/>
    </source>
</evidence>
<dbReference type="RefSeq" id="XP_009027277.1">
    <property type="nucleotide sequence ID" value="XM_009029029.1"/>
</dbReference>
<dbReference type="CTD" id="20200278"/>
<dbReference type="PANTHER" id="PTHR46409">
    <property type="entry name" value="HTH PSQ-TYPE DOMAIN-CONTAINING PROTEIN"/>
    <property type="match status" value="1"/>
</dbReference>
<dbReference type="Proteomes" id="UP000015101">
    <property type="component" value="Unassembled WGS sequence"/>
</dbReference>
<dbReference type="EMBL" id="AMQM01001501">
    <property type="status" value="NOT_ANNOTATED_CDS"/>
    <property type="molecule type" value="Genomic_DNA"/>
</dbReference>
<dbReference type="AlphaFoldDB" id="T1EUM8"/>
<dbReference type="PANTHER" id="PTHR46409:SF1">
    <property type="entry name" value="HTH PSQ-TYPE DOMAIN-CONTAINING PROTEIN"/>
    <property type="match status" value="1"/>
</dbReference>
<evidence type="ECO:0000313" key="2">
    <source>
        <dbReference type="EnsemblMetazoa" id="HelroP163938"/>
    </source>
</evidence>
<dbReference type="GeneID" id="20200278"/>